<feature type="region of interest" description="Disordered" evidence="1">
    <location>
        <begin position="39"/>
        <end position="98"/>
    </location>
</feature>
<accession>A0A3M8AFJ1</accession>
<dbReference type="OrthoDB" id="5007290at2"/>
<feature type="compositionally biased region" description="Basic and acidic residues" evidence="1">
    <location>
        <begin position="84"/>
        <end position="98"/>
    </location>
</feature>
<sequence>MMTRRRHRVADEQPLGPEDDPYLAYLIWREQRDAEAVAAAADGAPAAEAAQSDERADDAAPARSGVRSWLGRLSARRHVNAAGGERDRPAPEAAPGRE</sequence>
<organism evidence="2 3">
    <name type="scientific">Agromyces tardus</name>
    <dbReference type="NCBI Taxonomy" id="2583849"/>
    <lineage>
        <taxon>Bacteria</taxon>
        <taxon>Bacillati</taxon>
        <taxon>Actinomycetota</taxon>
        <taxon>Actinomycetes</taxon>
        <taxon>Micrococcales</taxon>
        <taxon>Microbacteriaceae</taxon>
        <taxon>Agromyces</taxon>
    </lineage>
</organism>
<evidence type="ECO:0000313" key="2">
    <source>
        <dbReference type="EMBL" id="RNB49929.1"/>
    </source>
</evidence>
<evidence type="ECO:0000313" key="3">
    <source>
        <dbReference type="Proteomes" id="UP000275048"/>
    </source>
</evidence>
<feature type="region of interest" description="Disordered" evidence="1">
    <location>
        <begin position="1"/>
        <end position="20"/>
    </location>
</feature>
<evidence type="ECO:0000256" key="1">
    <source>
        <dbReference type="SAM" id="MobiDB-lite"/>
    </source>
</evidence>
<keyword evidence="3" id="KW-1185">Reference proteome</keyword>
<gene>
    <name evidence="2" type="ORF">EDM22_09160</name>
</gene>
<protein>
    <submittedName>
        <fullName evidence="2">Uncharacterized protein</fullName>
    </submittedName>
</protein>
<feature type="compositionally biased region" description="Low complexity" evidence="1">
    <location>
        <begin position="39"/>
        <end position="50"/>
    </location>
</feature>
<comment type="caution">
    <text evidence="2">The sequence shown here is derived from an EMBL/GenBank/DDBJ whole genome shotgun (WGS) entry which is preliminary data.</text>
</comment>
<dbReference type="Proteomes" id="UP000275048">
    <property type="component" value="Unassembled WGS sequence"/>
</dbReference>
<dbReference type="AlphaFoldDB" id="A0A3M8AFJ1"/>
<dbReference type="EMBL" id="RHHB01000013">
    <property type="protein sequence ID" value="RNB49929.1"/>
    <property type="molecule type" value="Genomic_DNA"/>
</dbReference>
<reference evidence="2 3" key="1">
    <citation type="submission" date="2018-10" db="EMBL/GenBank/DDBJ databases">
        <title>Isolation, diversity and antibacterial activity of antinobacteria from the wheat rhizosphere soil.</title>
        <authorList>
            <person name="Sun T."/>
        </authorList>
    </citation>
    <scope>NUCLEOTIDE SEQUENCE [LARGE SCALE GENOMIC DNA]</scope>
    <source>
        <strain evidence="2 3">SJ-23</strain>
    </source>
</reference>
<name>A0A3M8AFJ1_9MICO</name>
<proteinExistence type="predicted"/>
<dbReference type="RefSeq" id="WP_122936756.1">
    <property type="nucleotide sequence ID" value="NZ_JBHSNT010000051.1"/>
</dbReference>